<proteinExistence type="predicted"/>
<feature type="compositionally biased region" description="Low complexity" evidence="1">
    <location>
        <begin position="214"/>
        <end position="280"/>
    </location>
</feature>
<sequence>SSPNSQRMRSSPSHNNSMPQLSPPLTQLILPGSSDGMITVHEDDKSKTSHKSVQRTSRLSNIIDSLRTSKEKQAAGCSQISPEQDKKGLLDVLHGTGMKSPSLESSSSVTGHSSASPSPVFSASLVSDPRSSNEKLFSDNLGFSHQIGIDVRHLIKPSLESARVHTIDKSFNILKDDLDKGKKMLESLEMVKNKLLDPYSKQGISDTKSRKLDSSNSQNRSKSSPFFSSPAALPSVPSSSSRSSSRQSTKSSSQSYPSASPSLSTSRTSNTITTSSSSNLSGGGNSGANINSAMFHAAPSNALAAAHMELNAAAANILTFQHLYGMQDPYMMKTLMSNPMYLQRMMEFQKQAIDPIMLRQLEMYEAAAAVDNSRNCKEQQAAINAQSILWQTHAASILQHQQMQQIQQFQLHHQQQQQLQQHVAAARERETRETIAAIMTSKSNILSNYTNKSSGSISTGQSAKSLTAPASVTSSFSSASPSASSSKRPRSVVTPSLSDIYSRDAPSLEKKLRQSHQTSSHIPNHSNYTSSSSSSNISTPSSYRNMPKPASSSNVKSHTSDSVLNSQSQHNYLDFPAALQLTAGTSPHLWGYSGLMQPASVDLAHMSQFFERPNESPSSLSVGPAESEATGAEVLDLSVKPRTGKT</sequence>
<feature type="region of interest" description="Disordered" evidence="1">
    <location>
        <begin position="200"/>
        <end position="283"/>
    </location>
</feature>
<evidence type="ECO:0000313" key="2">
    <source>
        <dbReference type="EMBL" id="CEK85009.1"/>
    </source>
</evidence>
<feature type="compositionally biased region" description="Low complexity" evidence="1">
    <location>
        <begin position="469"/>
        <end position="486"/>
    </location>
</feature>
<accession>A0A0B7AVF6</accession>
<dbReference type="EMBL" id="HACG01038144">
    <property type="protein sequence ID" value="CEK85009.1"/>
    <property type="molecule type" value="Transcribed_RNA"/>
</dbReference>
<dbReference type="AlphaFoldDB" id="A0A0B7AVF6"/>
<feature type="region of interest" description="Disordered" evidence="1">
    <location>
        <begin position="469"/>
        <end position="564"/>
    </location>
</feature>
<feature type="compositionally biased region" description="Low complexity" evidence="1">
    <location>
        <begin position="102"/>
        <end position="127"/>
    </location>
</feature>
<feature type="compositionally biased region" description="Polar residues" evidence="1">
    <location>
        <begin position="1"/>
        <end position="25"/>
    </location>
</feature>
<feature type="region of interest" description="Disordered" evidence="1">
    <location>
        <begin position="612"/>
        <end position="646"/>
    </location>
</feature>
<feature type="compositionally biased region" description="Low complexity" evidence="1">
    <location>
        <begin position="522"/>
        <end position="543"/>
    </location>
</feature>
<organism evidence="2">
    <name type="scientific">Arion vulgaris</name>
    <dbReference type="NCBI Taxonomy" id="1028688"/>
    <lineage>
        <taxon>Eukaryota</taxon>
        <taxon>Metazoa</taxon>
        <taxon>Spiralia</taxon>
        <taxon>Lophotrochozoa</taxon>
        <taxon>Mollusca</taxon>
        <taxon>Gastropoda</taxon>
        <taxon>Heterobranchia</taxon>
        <taxon>Euthyneura</taxon>
        <taxon>Panpulmonata</taxon>
        <taxon>Eupulmonata</taxon>
        <taxon>Stylommatophora</taxon>
        <taxon>Helicina</taxon>
        <taxon>Arionoidea</taxon>
        <taxon>Arionidae</taxon>
        <taxon>Arion</taxon>
    </lineage>
</organism>
<reference evidence="2" key="1">
    <citation type="submission" date="2014-12" db="EMBL/GenBank/DDBJ databases">
        <title>Insight into the proteome of Arion vulgaris.</title>
        <authorList>
            <person name="Aradska J."/>
            <person name="Bulat T."/>
            <person name="Smidak R."/>
            <person name="Sarate P."/>
            <person name="Gangsoo J."/>
            <person name="Sialana F."/>
            <person name="Bilban M."/>
            <person name="Lubec G."/>
        </authorList>
    </citation>
    <scope>NUCLEOTIDE SEQUENCE</scope>
    <source>
        <tissue evidence="2">Skin</tissue>
    </source>
</reference>
<feature type="compositionally biased region" description="Polar residues" evidence="1">
    <location>
        <begin position="54"/>
        <end position="63"/>
    </location>
</feature>
<protein>
    <submittedName>
        <fullName evidence="2">Uncharacterized protein</fullName>
    </submittedName>
</protein>
<feature type="region of interest" description="Disordered" evidence="1">
    <location>
        <begin position="1"/>
        <end position="127"/>
    </location>
</feature>
<name>A0A0B7AVF6_9EUPU</name>
<feature type="compositionally biased region" description="Polar residues" evidence="1">
    <location>
        <begin position="550"/>
        <end position="564"/>
    </location>
</feature>
<gene>
    <name evidence="2" type="primary">ORF145714</name>
</gene>
<evidence type="ECO:0000256" key="1">
    <source>
        <dbReference type="SAM" id="MobiDB-lite"/>
    </source>
</evidence>
<feature type="non-terminal residue" evidence="2">
    <location>
        <position position="1"/>
    </location>
</feature>